<evidence type="ECO:0000313" key="1">
    <source>
        <dbReference type="EMBL" id="SDJ39086.1"/>
    </source>
</evidence>
<dbReference type="AlphaFoldDB" id="A0A1G8TBY6"/>
<dbReference type="RefSeq" id="WP_281241661.1">
    <property type="nucleotide sequence ID" value="NZ_FNEB01000020.1"/>
</dbReference>
<reference evidence="1 2" key="1">
    <citation type="submission" date="2016-10" db="EMBL/GenBank/DDBJ databases">
        <authorList>
            <person name="de Groot N.N."/>
        </authorList>
    </citation>
    <scope>NUCLEOTIDE SEQUENCE [LARGE SCALE GENOMIC DNA]</scope>
    <source>
        <strain evidence="1 2">DSM 28010</strain>
    </source>
</reference>
<name>A0A1G8TBY6_9RHOB</name>
<accession>A0A1G8TBY6</accession>
<evidence type="ECO:0000313" key="2">
    <source>
        <dbReference type="Proteomes" id="UP000199340"/>
    </source>
</evidence>
<organism evidence="1 2">
    <name type="scientific">Lutimaribacter saemankumensis</name>
    <dbReference type="NCBI Taxonomy" id="490829"/>
    <lineage>
        <taxon>Bacteria</taxon>
        <taxon>Pseudomonadati</taxon>
        <taxon>Pseudomonadota</taxon>
        <taxon>Alphaproteobacteria</taxon>
        <taxon>Rhodobacterales</taxon>
        <taxon>Roseobacteraceae</taxon>
        <taxon>Lutimaribacter</taxon>
    </lineage>
</organism>
<sequence>MLIKALAWLFTPPKKTARRKSGLDQDKVVDWFLLILLTLAAV</sequence>
<protein>
    <submittedName>
        <fullName evidence="1">Uncharacterized protein</fullName>
    </submittedName>
</protein>
<dbReference type="Proteomes" id="UP000199340">
    <property type="component" value="Unassembled WGS sequence"/>
</dbReference>
<dbReference type="EMBL" id="FNEB01000020">
    <property type="protein sequence ID" value="SDJ39086.1"/>
    <property type="molecule type" value="Genomic_DNA"/>
</dbReference>
<keyword evidence="2" id="KW-1185">Reference proteome</keyword>
<proteinExistence type="predicted"/>
<dbReference type="STRING" id="490829.SAMN05421850_1204"/>
<gene>
    <name evidence="1" type="ORF">SAMN05421850_1204</name>
</gene>